<protein>
    <submittedName>
        <fullName evidence="1">Uncharacterized protein</fullName>
    </submittedName>
</protein>
<keyword evidence="2" id="KW-1185">Reference proteome</keyword>
<organism evidence="1 2">
    <name type="scientific">Pedococcus aerophilus</name>
    <dbReference type="NCBI Taxonomy" id="436356"/>
    <lineage>
        <taxon>Bacteria</taxon>
        <taxon>Bacillati</taxon>
        <taxon>Actinomycetota</taxon>
        <taxon>Actinomycetes</taxon>
        <taxon>Micrococcales</taxon>
        <taxon>Intrasporangiaceae</taxon>
        <taxon>Pedococcus</taxon>
    </lineage>
</organism>
<name>A0ABN3UPJ2_9MICO</name>
<gene>
    <name evidence="1" type="ORF">GCM10009867_21030</name>
</gene>
<dbReference type="Proteomes" id="UP001501326">
    <property type="component" value="Unassembled WGS sequence"/>
</dbReference>
<reference evidence="1 2" key="1">
    <citation type="journal article" date="2019" name="Int. J. Syst. Evol. Microbiol.">
        <title>The Global Catalogue of Microorganisms (GCM) 10K type strain sequencing project: providing services to taxonomists for standard genome sequencing and annotation.</title>
        <authorList>
            <consortium name="The Broad Institute Genomics Platform"/>
            <consortium name="The Broad Institute Genome Sequencing Center for Infectious Disease"/>
            <person name="Wu L."/>
            <person name="Ma J."/>
        </authorList>
    </citation>
    <scope>NUCLEOTIDE SEQUENCE [LARGE SCALE GENOMIC DNA]</scope>
    <source>
        <strain evidence="1 2">JCM 16378</strain>
    </source>
</reference>
<accession>A0ABN3UPJ2</accession>
<comment type="caution">
    <text evidence="1">The sequence shown here is derived from an EMBL/GenBank/DDBJ whole genome shotgun (WGS) entry which is preliminary data.</text>
</comment>
<dbReference type="RefSeq" id="WP_344192902.1">
    <property type="nucleotide sequence ID" value="NZ_BAAARN010000001.1"/>
</dbReference>
<evidence type="ECO:0000313" key="1">
    <source>
        <dbReference type="EMBL" id="GAA2736408.1"/>
    </source>
</evidence>
<dbReference type="EMBL" id="BAAARN010000001">
    <property type="protein sequence ID" value="GAA2736408.1"/>
    <property type="molecule type" value="Genomic_DNA"/>
</dbReference>
<sequence>MTAVYLSITANGADLQHLSKLSREVEGSSLGQERGVDNAGDGLAFPLDAEMVAESLKVLAATFASAKVALDLLATWAKRRKQDSDDKMLPEPIMVTDISTGETLYVGRLLDDAAIQEIRERLNGRQTR</sequence>
<evidence type="ECO:0000313" key="2">
    <source>
        <dbReference type="Proteomes" id="UP001501326"/>
    </source>
</evidence>
<proteinExistence type="predicted"/>